<dbReference type="SMART" id="SM00267">
    <property type="entry name" value="GGDEF"/>
    <property type="match status" value="1"/>
</dbReference>
<dbReference type="Gene3D" id="3.30.70.270">
    <property type="match status" value="1"/>
</dbReference>
<dbReference type="GeneID" id="58558365"/>
<keyword evidence="3" id="KW-0472">Membrane</keyword>
<dbReference type="InterPro" id="IPR043128">
    <property type="entry name" value="Rev_trsase/Diguanyl_cyclase"/>
</dbReference>
<comment type="caution">
    <text evidence="5">The sequence shown here is derived from an EMBL/GenBank/DDBJ whole genome shotgun (WGS) entry which is preliminary data.</text>
</comment>
<feature type="domain" description="GGDEF" evidence="4">
    <location>
        <begin position="273"/>
        <end position="405"/>
    </location>
</feature>
<dbReference type="InterPro" id="IPR050469">
    <property type="entry name" value="Diguanylate_Cyclase"/>
</dbReference>
<dbReference type="SUPFAM" id="SSF55073">
    <property type="entry name" value="Nucleotide cyclase"/>
    <property type="match status" value="1"/>
</dbReference>
<evidence type="ECO:0000256" key="1">
    <source>
        <dbReference type="ARBA" id="ARBA00012528"/>
    </source>
</evidence>
<keyword evidence="3" id="KW-1133">Transmembrane helix</keyword>
<dbReference type="PANTHER" id="PTHR45138:SF24">
    <property type="entry name" value="DIGUANYLATE CYCLASE DGCC-RELATED"/>
    <property type="match status" value="1"/>
</dbReference>
<sequence>MRRRLGILMPFPWQAPHPQLEAELVRQFVSMLQLSILQSFIAIPLFGLLMFGHAPGWRILSWVGMFLLMQLLFARLVYRFRRDAHSQDQVFRHYQALRQLMLFSALVWSMMMWFMFPQTEGPYRIVVVLWLAGGFAAVCLLLAPCRDLHLTFFVGYWIYPLYRFHCEGTLLYSALLVGAVIFILVQWEFLSSFNPLLRDTVRLRERNAVVLRCLQALYAESAAKRELLEQRRQMLQQAAEQMNLLADSDVLTGCLNQRALRCRMAELDQSNEAVWSLAMLDLDEFKQVNDRFGHLVGDQVLQQAAQLIASCLEGWMTLARYGGEEFVVLAPGLAPERLAEKMEAVRLRLAQAQLDGLPDGYAQTVSIGVAGQPPLNGSQQALLQADAALYRAKASGRNRVCVWDAEPERG</sequence>
<dbReference type="PANTHER" id="PTHR45138">
    <property type="entry name" value="REGULATORY COMPONENTS OF SENSORY TRANSDUCTION SYSTEM"/>
    <property type="match status" value="1"/>
</dbReference>
<gene>
    <name evidence="5" type="ORF">J1C50_15355</name>
</gene>
<feature type="transmembrane region" description="Helical" evidence="3">
    <location>
        <begin position="122"/>
        <end position="143"/>
    </location>
</feature>
<dbReference type="Pfam" id="PF00990">
    <property type="entry name" value="GGDEF"/>
    <property type="match status" value="1"/>
</dbReference>
<feature type="transmembrane region" description="Helical" evidence="3">
    <location>
        <begin position="99"/>
        <end position="116"/>
    </location>
</feature>
<dbReference type="NCBIfam" id="TIGR00254">
    <property type="entry name" value="GGDEF"/>
    <property type="match status" value="1"/>
</dbReference>
<dbReference type="EMBL" id="JAFLRD010000012">
    <property type="protein sequence ID" value="MBO0416884.1"/>
    <property type="molecule type" value="Genomic_DNA"/>
</dbReference>
<evidence type="ECO:0000313" key="5">
    <source>
        <dbReference type="EMBL" id="MBO0416884.1"/>
    </source>
</evidence>
<keyword evidence="3" id="KW-0812">Transmembrane</keyword>
<keyword evidence="2" id="KW-0175">Coiled coil</keyword>
<protein>
    <recommendedName>
        <fullName evidence="1">diguanylate cyclase</fullName>
        <ecNumber evidence="1">2.7.7.65</ecNumber>
    </recommendedName>
</protein>
<feature type="transmembrane region" description="Helical" evidence="3">
    <location>
        <begin position="59"/>
        <end position="78"/>
    </location>
</feature>
<dbReference type="CDD" id="cd01949">
    <property type="entry name" value="GGDEF"/>
    <property type="match status" value="1"/>
</dbReference>
<accession>A0ABS3GQK7</accession>
<proteinExistence type="predicted"/>
<evidence type="ECO:0000256" key="3">
    <source>
        <dbReference type="SAM" id="Phobius"/>
    </source>
</evidence>
<reference evidence="5 6" key="1">
    <citation type="submission" date="2021-03" db="EMBL/GenBank/DDBJ databases">
        <title>First Case of infection caused by Chromobacterium haemolyticum derived from water in China.</title>
        <authorList>
            <person name="Chen J."/>
            <person name="Liu C."/>
        </authorList>
    </citation>
    <scope>NUCLEOTIDE SEQUENCE [LARGE SCALE GENOMIC DNA]</scope>
    <source>
        <strain evidence="5 6">WJ-5</strain>
    </source>
</reference>
<dbReference type="Proteomes" id="UP000664349">
    <property type="component" value="Unassembled WGS sequence"/>
</dbReference>
<feature type="coiled-coil region" evidence="2">
    <location>
        <begin position="211"/>
        <end position="245"/>
    </location>
</feature>
<dbReference type="InterPro" id="IPR029787">
    <property type="entry name" value="Nucleotide_cyclase"/>
</dbReference>
<evidence type="ECO:0000256" key="2">
    <source>
        <dbReference type="SAM" id="Coils"/>
    </source>
</evidence>
<dbReference type="RefSeq" id="WP_141113294.1">
    <property type="nucleotide sequence ID" value="NZ_AP019312.1"/>
</dbReference>
<keyword evidence="6" id="KW-1185">Reference proteome</keyword>
<dbReference type="PROSITE" id="PS50887">
    <property type="entry name" value="GGDEF"/>
    <property type="match status" value="1"/>
</dbReference>
<name>A0ABS3GQK7_9NEIS</name>
<feature type="transmembrane region" description="Helical" evidence="3">
    <location>
        <begin position="170"/>
        <end position="190"/>
    </location>
</feature>
<organism evidence="5 6">
    <name type="scientific">Chromobacterium haemolyticum</name>
    <dbReference type="NCBI Taxonomy" id="394935"/>
    <lineage>
        <taxon>Bacteria</taxon>
        <taxon>Pseudomonadati</taxon>
        <taxon>Pseudomonadota</taxon>
        <taxon>Betaproteobacteria</taxon>
        <taxon>Neisseriales</taxon>
        <taxon>Chromobacteriaceae</taxon>
        <taxon>Chromobacterium</taxon>
    </lineage>
</organism>
<evidence type="ECO:0000313" key="6">
    <source>
        <dbReference type="Proteomes" id="UP000664349"/>
    </source>
</evidence>
<feature type="transmembrane region" description="Helical" evidence="3">
    <location>
        <begin position="34"/>
        <end position="53"/>
    </location>
</feature>
<dbReference type="EC" id="2.7.7.65" evidence="1"/>
<evidence type="ECO:0000259" key="4">
    <source>
        <dbReference type="PROSITE" id="PS50887"/>
    </source>
</evidence>
<dbReference type="InterPro" id="IPR000160">
    <property type="entry name" value="GGDEF_dom"/>
</dbReference>